<gene>
    <name evidence="4" type="primary">flhB</name>
    <name evidence="4" type="ORF">LEP1GSC081_3563</name>
</gene>
<dbReference type="GO" id="GO:0005886">
    <property type="term" value="C:plasma membrane"/>
    <property type="evidence" value="ECO:0007669"/>
    <property type="project" value="TreeGrafter"/>
</dbReference>
<dbReference type="EMBL" id="AHMY02000034">
    <property type="protein sequence ID" value="EKO16109.1"/>
    <property type="molecule type" value="Genomic_DNA"/>
</dbReference>
<dbReference type="InterPro" id="IPR029025">
    <property type="entry name" value="T3SS_substrate_exporter_C"/>
</dbReference>
<keyword evidence="4" id="KW-0966">Cell projection</keyword>
<dbReference type="NCBIfam" id="NF009412">
    <property type="entry name" value="PRK12773.1"/>
    <property type="match status" value="1"/>
</dbReference>
<proteinExistence type="inferred from homology"/>
<keyword evidence="4" id="KW-0969">Cilium</keyword>
<name>A0A0E2B4L5_9LEPT</name>
<dbReference type="AlphaFoldDB" id="A0A0E2B4L5"/>
<feature type="transmembrane region" description="Helical" evidence="3">
    <location>
        <begin position="617"/>
        <end position="635"/>
    </location>
</feature>
<dbReference type="RefSeq" id="WP_004765204.1">
    <property type="nucleotide sequence ID" value="NZ_AHMY02000034.1"/>
</dbReference>
<dbReference type="GO" id="GO:0009306">
    <property type="term" value="P:protein secretion"/>
    <property type="evidence" value="ECO:0007669"/>
    <property type="project" value="InterPro"/>
</dbReference>
<evidence type="ECO:0000313" key="4">
    <source>
        <dbReference type="EMBL" id="EKO16109.1"/>
    </source>
</evidence>
<evidence type="ECO:0000256" key="1">
    <source>
        <dbReference type="ARBA" id="ARBA00010690"/>
    </source>
</evidence>
<organism evidence="4 5">
    <name type="scientific">Leptospira kirschneri str. H1</name>
    <dbReference type="NCBI Taxonomy" id="1049966"/>
    <lineage>
        <taxon>Bacteria</taxon>
        <taxon>Pseudomonadati</taxon>
        <taxon>Spirochaetota</taxon>
        <taxon>Spirochaetia</taxon>
        <taxon>Leptospirales</taxon>
        <taxon>Leptospiraceae</taxon>
        <taxon>Leptospira</taxon>
    </lineage>
</organism>
<reference evidence="4 5" key="1">
    <citation type="submission" date="2012-10" db="EMBL/GenBank/DDBJ databases">
        <authorList>
            <person name="Harkins D.M."/>
            <person name="Durkin A.S."/>
            <person name="Brinkac L.M."/>
            <person name="Selengut J.D."/>
            <person name="Sanka R."/>
            <person name="DePew J."/>
            <person name="Purushe J."/>
            <person name="Peacock S.J."/>
            <person name="Thaipadungpanit J."/>
            <person name="Wuthiekanun V.W."/>
            <person name="Day N.P."/>
            <person name="Vinetz J.M."/>
            <person name="Sutton G.G."/>
            <person name="Nelson W.C."/>
            <person name="Fouts D.E."/>
        </authorList>
    </citation>
    <scope>NUCLEOTIDE SEQUENCE [LARGE SCALE GENOMIC DNA]</scope>
    <source>
        <strain evidence="4 5">H1</strain>
    </source>
</reference>
<dbReference type="PANTHER" id="PTHR30531">
    <property type="entry name" value="FLAGELLAR BIOSYNTHETIC PROTEIN FLHB"/>
    <property type="match status" value="1"/>
</dbReference>
<dbReference type="SUPFAM" id="SSF160544">
    <property type="entry name" value="EscU C-terminal domain-like"/>
    <property type="match status" value="1"/>
</dbReference>
<sequence>MKEIIWLRTKKLTAVLIQNPEIFFVRIFYKCFFLVSWICKSGKNSFVKSVLDVSYRFSLFWKGFVEFFIFGKQYVIFSSFSIKCKSSHKFIGLQTLCEFPQFYRITNFVRVPTNLSDYKLCKSSHKFIGLQTLCEFLQIYKITNFVRVPTNLSDYKLCKSSHKFIGLQTLCEFPQIYRITNFVRVPTNLSDYKLCKSSHKFIGLQTLCEFPQIYRITNFVRVPTNLSDYKLCKSSHKFIGLQTLCEFLQFTQDYKLCESSHNLQNVVELKSNSDHFSNLNVVSLQNQQEDFAIHPTSFTFGSLYYLNRWGQKSISHFLWVVRWVLRRIKRFSSNIKELSFKEKFSGTLLVGTFLFYKKIVKMVQDYTEPIDSKLIEFFNSNSFCYFLQFGFINSTIKIVQRICRFNIFPPNICSSTADFKIDLQLFAAEDEGRTEPGSERRRREEREKGNVPKSPELPAAVVLLAGVILVYLMGEYFFMRTYYILRKYIHGVGLKTDISSESVTELLKNASTDLFTLLWPLLGITLVGAIIGNVAQVGFIFTPRALSFNFSRIRPNFKKVLPTRQTLFNLGKSLAKVGLIAWVSYIVISKDFFPILLSGEMGLEQAVALVMNSSFKIFLIVGIILLAISIVDYLYQRYEYEESLKMTPSEAKREAKESDGDRSLQARRRQLARDMMNKRKMLAKVPEADVVITNPTHFAVALEYKPGIHKAPIVIAKGVDDFALLIIRIARENGVPTVEDRLQARGLYEEVELGAEVPQQFYRAIATILSRLESFRRAV</sequence>
<evidence type="ECO:0000313" key="5">
    <source>
        <dbReference type="Proteomes" id="UP000006253"/>
    </source>
</evidence>
<dbReference type="PANTHER" id="PTHR30531:SF12">
    <property type="entry name" value="FLAGELLAR BIOSYNTHETIC PROTEIN FLHB"/>
    <property type="match status" value="1"/>
</dbReference>
<feature type="compositionally biased region" description="Basic and acidic residues" evidence="2">
    <location>
        <begin position="431"/>
        <end position="450"/>
    </location>
</feature>
<feature type="region of interest" description="Disordered" evidence="2">
    <location>
        <begin position="431"/>
        <end position="452"/>
    </location>
</feature>
<dbReference type="Pfam" id="PF01312">
    <property type="entry name" value="Bac_export_2"/>
    <property type="match status" value="1"/>
</dbReference>
<evidence type="ECO:0000256" key="2">
    <source>
        <dbReference type="SAM" id="MobiDB-lite"/>
    </source>
</evidence>
<dbReference type="InterPro" id="IPR006135">
    <property type="entry name" value="T3SS_substrate_exporter"/>
</dbReference>
<comment type="caution">
    <text evidence="4">The sequence shown here is derived from an EMBL/GenBank/DDBJ whole genome shotgun (WGS) entry which is preliminary data.</text>
</comment>
<keyword evidence="3" id="KW-0472">Membrane</keyword>
<keyword evidence="3" id="KW-1133">Transmembrane helix</keyword>
<keyword evidence="4" id="KW-0282">Flagellum</keyword>
<protein>
    <submittedName>
        <fullName evidence="4">Flagellar biosynthesis protein FlhB</fullName>
    </submittedName>
</protein>
<feature type="transmembrane region" description="Helical" evidence="3">
    <location>
        <begin position="457"/>
        <end position="478"/>
    </location>
</feature>
<accession>A0A0E2B4L5</accession>
<dbReference type="Proteomes" id="UP000006253">
    <property type="component" value="Unassembled WGS sequence"/>
</dbReference>
<comment type="similarity">
    <text evidence="1">Belongs to the type III secretion exporter family.</text>
</comment>
<keyword evidence="3" id="KW-0812">Transmembrane</keyword>
<feature type="transmembrane region" description="Helical" evidence="3">
    <location>
        <begin position="574"/>
        <end position="597"/>
    </location>
</feature>
<dbReference type="Gene3D" id="3.40.1690.10">
    <property type="entry name" value="secretion proteins EscU"/>
    <property type="match status" value="1"/>
</dbReference>
<evidence type="ECO:0000256" key="3">
    <source>
        <dbReference type="SAM" id="Phobius"/>
    </source>
</evidence>
<feature type="transmembrane region" description="Helical" evidence="3">
    <location>
        <begin position="517"/>
        <end position="542"/>
    </location>
</feature>
<dbReference type="PRINTS" id="PR00950">
    <property type="entry name" value="TYPE3IMSPROT"/>
</dbReference>